<dbReference type="Pfam" id="PF02805">
    <property type="entry name" value="Ada_Zn_binding"/>
    <property type="match status" value="1"/>
</dbReference>
<keyword evidence="3" id="KW-0805">Transcription regulation</keyword>
<organism evidence="8 9">
    <name type="scientific">Aspergillus cristatus</name>
    <name type="common">Chinese Fuzhuan brick tea-fermentation fungus</name>
    <name type="synonym">Eurotium cristatum</name>
    <dbReference type="NCBI Taxonomy" id="573508"/>
    <lineage>
        <taxon>Eukaryota</taxon>
        <taxon>Fungi</taxon>
        <taxon>Dikarya</taxon>
        <taxon>Ascomycota</taxon>
        <taxon>Pezizomycotina</taxon>
        <taxon>Eurotiomycetes</taxon>
        <taxon>Eurotiomycetidae</taxon>
        <taxon>Eurotiales</taxon>
        <taxon>Aspergillaceae</taxon>
        <taxon>Aspergillus</taxon>
        <taxon>Aspergillus subgen. Aspergillus</taxon>
    </lineage>
</organism>
<feature type="domain" description="HTH araC/xylS-type" evidence="7">
    <location>
        <begin position="94"/>
        <end position="146"/>
    </location>
</feature>
<dbReference type="GO" id="GO:0008270">
    <property type="term" value="F:zinc ion binding"/>
    <property type="evidence" value="ECO:0007669"/>
    <property type="project" value="InterPro"/>
</dbReference>
<dbReference type="PROSITE" id="PS01124">
    <property type="entry name" value="HTH_ARAC_FAMILY_2"/>
    <property type="match status" value="1"/>
</dbReference>
<dbReference type="InterPro" id="IPR035451">
    <property type="entry name" value="Ada-like_dom_sf"/>
</dbReference>
<dbReference type="Pfam" id="PF00165">
    <property type="entry name" value="HTH_AraC"/>
    <property type="match status" value="1"/>
</dbReference>
<keyword evidence="2" id="KW-0489">Methyltransferase</keyword>
<evidence type="ECO:0000313" key="8">
    <source>
        <dbReference type="EMBL" id="ODM20366.1"/>
    </source>
</evidence>
<name>A0A1E3BJ06_ASPCR</name>
<dbReference type="GO" id="GO:0043565">
    <property type="term" value="F:sequence-specific DNA binding"/>
    <property type="evidence" value="ECO:0007669"/>
    <property type="project" value="InterPro"/>
</dbReference>
<dbReference type="OrthoDB" id="2447880at2759"/>
<dbReference type="InterPro" id="IPR004026">
    <property type="entry name" value="Ada_DNA_repair_Zn-bd"/>
</dbReference>
<evidence type="ECO:0000256" key="3">
    <source>
        <dbReference type="ARBA" id="ARBA00023015"/>
    </source>
</evidence>
<evidence type="ECO:0000259" key="7">
    <source>
        <dbReference type="PROSITE" id="PS01124"/>
    </source>
</evidence>
<comment type="cofactor">
    <cofactor evidence="1">
        <name>Zn(2+)</name>
        <dbReference type="ChEBI" id="CHEBI:29105"/>
    </cofactor>
</comment>
<evidence type="ECO:0000256" key="6">
    <source>
        <dbReference type="SAM" id="MobiDB-lite"/>
    </source>
</evidence>
<dbReference type="Gene3D" id="1.10.10.60">
    <property type="entry name" value="Homeodomain-like"/>
    <property type="match status" value="1"/>
</dbReference>
<dbReference type="Gene3D" id="3.40.10.10">
    <property type="entry name" value="DNA Methylphosphotriester Repair Domain"/>
    <property type="match status" value="1"/>
</dbReference>
<dbReference type="InterPro" id="IPR009057">
    <property type="entry name" value="Homeodomain-like_sf"/>
</dbReference>
<dbReference type="InterPro" id="IPR018060">
    <property type="entry name" value="HTH_AraC"/>
</dbReference>
<proteinExistence type="predicted"/>
<dbReference type="SUPFAM" id="SSF57884">
    <property type="entry name" value="Ada DNA repair protein, N-terminal domain (N-Ada 10)"/>
    <property type="match status" value="1"/>
</dbReference>
<feature type="region of interest" description="Disordered" evidence="6">
    <location>
        <begin position="141"/>
        <end position="171"/>
    </location>
</feature>
<accession>A0A1E3BJ06</accession>
<protein>
    <recommendedName>
        <fullName evidence="7">HTH araC/xylS-type domain-containing protein</fullName>
    </recommendedName>
</protein>
<dbReference type="GO" id="GO:0003700">
    <property type="term" value="F:DNA-binding transcription factor activity"/>
    <property type="evidence" value="ECO:0007669"/>
    <property type="project" value="InterPro"/>
</dbReference>
<feature type="compositionally biased region" description="Basic and acidic residues" evidence="6">
    <location>
        <begin position="159"/>
        <end position="171"/>
    </location>
</feature>
<dbReference type="VEuPathDB" id="FungiDB:SI65_03419"/>
<dbReference type="SUPFAM" id="SSF46689">
    <property type="entry name" value="Homeodomain-like"/>
    <property type="match status" value="1"/>
</dbReference>
<dbReference type="GO" id="GO:0006281">
    <property type="term" value="P:DNA repair"/>
    <property type="evidence" value="ECO:0007669"/>
    <property type="project" value="InterPro"/>
</dbReference>
<sequence>MCAHSLTRLKHAKPQKIAAQWRAVANRDASVNTFVYAVRTTGIYCRPSCPARLARRANVDFFNSPTLAEAAGFRPCKRCRPNDQMGDPHVRLVQAACDSIAAAVSSGGKVKLEELAEAANFTPSHFHRVFKKITGVTPGQYAKEQRQRGFNGGESNGNLEHDGVPGAPDEDRFFDELIDWDANA</sequence>
<dbReference type="GO" id="GO:0008168">
    <property type="term" value="F:methyltransferase activity"/>
    <property type="evidence" value="ECO:0007669"/>
    <property type="project" value="UniProtKB-KW"/>
</dbReference>
<keyword evidence="4" id="KW-0010">Activator</keyword>
<dbReference type="Proteomes" id="UP000094569">
    <property type="component" value="Unassembled WGS sequence"/>
</dbReference>
<dbReference type="EMBL" id="JXNT01000003">
    <property type="protein sequence ID" value="ODM20366.1"/>
    <property type="molecule type" value="Genomic_DNA"/>
</dbReference>
<evidence type="ECO:0000256" key="5">
    <source>
        <dbReference type="ARBA" id="ARBA00023163"/>
    </source>
</evidence>
<comment type="caution">
    <text evidence="8">The sequence shown here is derived from an EMBL/GenBank/DDBJ whole genome shotgun (WGS) entry which is preliminary data.</text>
</comment>
<gene>
    <name evidence="8" type="ORF">SI65_03419</name>
</gene>
<evidence type="ECO:0000256" key="1">
    <source>
        <dbReference type="ARBA" id="ARBA00001947"/>
    </source>
</evidence>
<keyword evidence="5" id="KW-0804">Transcription</keyword>
<keyword evidence="2" id="KW-0808">Transferase</keyword>
<keyword evidence="9" id="KW-1185">Reference proteome</keyword>
<dbReference type="STRING" id="573508.A0A1E3BJ06"/>
<evidence type="ECO:0000313" key="9">
    <source>
        <dbReference type="Proteomes" id="UP000094569"/>
    </source>
</evidence>
<evidence type="ECO:0000256" key="2">
    <source>
        <dbReference type="ARBA" id="ARBA00022603"/>
    </source>
</evidence>
<evidence type="ECO:0000256" key="4">
    <source>
        <dbReference type="ARBA" id="ARBA00023159"/>
    </source>
</evidence>
<reference evidence="8 9" key="1">
    <citation type="journal article" date="2016" name="BMC Genomics">
        <title>Comparative genomic and transcriptomic analyses of the Fuzhuan brick tea-fermentation fungus Aspergillus cristatus.</title>
        <authorList>
            <person name="Ge Y."/>
            <person name="Wang Y."/>
            <person name="Liu Y."/>
            <person name="Tan Y."/>
            <person name="Ren X."/>
            <person name="Zhang X."/>
            <person name="Hyde K.D."/>
            <person name="Liu Y."/>
            <person name="Liu Z."/>
        </authorList>
    </citation>
    <scope>NUCLEOTIDE SEQUENCE [LARGE SCALE GENOMIC DNA]</scope>
    <source>
        <strain evidence="8 9">GZAAS20.1005</strain>
    </source>
</reference>
<dbReference type="AlphaFoldDB" id="A0A1E3BJ06"/>
<dbReference type="GO" id="GO:0032259">
    <property type="term" value="P:methylation"/>
    <property type="evidence" value="ECO:0007669"/>
    <property type="project" value="UniProtKB-KW"/>
</dbReference>